<sequence length="81" mass="8908">MLPLRRKDMNSMGTFGLKDCEISGGRLFFSGIRSEVKPLQSQRTGSELQPAAGFRNGSGELSADDPESIWRQASLCIYITP</sequence>
<keyword evidence="3" id="KW-1185">Reference proteome</keyword>
<evidence type="ECO:0000256" key="1">
    <source>
        <dbReference type="SAM" id="MobiDB-lite"/>
    </source>
</evidence>
<dbReference type="EMBL" id="SRLO01008295">
    <property type="protein sequence ID" value="TNN27444.1"/>
    <property type="molecule type" value="Genomic_DNA"/>
</dbReference>
<gene>
    <name evidence="2" type="ORF">EYF80_062412</name>
</gene>
<name>A0A4Z2EG45_9TELE</name>
<dbReference type="OrthoDB" id="10518534at2759"/>
<protein>
    <submittedName>
        <fullName evidence="2">Uncharacterized protein</fullName>
    </submittedName>
</protein>
<dbReference type="AlphaFoldDB" id="A0A4Z2EG45"/>
<comment type="caution">
    <text evidence="2">The sequence shown here is derived from an EMBL/GenBank/DDBJ whole genome shotgun (WGS) entry which is preliminary data.</text>
</comment>
<feature type="region of interest" description="Disordered" evidence="1">
    <location>
        <begin position="40"/>
        <end position="63"/>
    </location>
</feature>
<dbReference type="Proteomes" id="UP000314294">
    <property type="component" value="Unassembled WGS sequence"/>
</dbReference>
<evidence type="ECO:0000313" key="2">
    <source>
        <dbReference type="EMBL" id="TNN27444.1"/>
    </source>
</evidence>
<proteinExistence type="predicted"/>
<accession>A0A4Z2EG45</accession>
<evidence type="ECO:0000313" key="3">
    <source>
        <dbReference type="Proteomes" id="UP000314294"/>
    </source>
</evidence>
<organism evidence="2 3">
    <name type="scientific">Liparis tanakae</name>
    <name type="common">Tanaka's snailfish</name>
    <dbReference type="NCBI Taxonomy" id="230148"/>
    <lineage>
        <taxon>Eukaryota</taxon>
        <taxon>Metazoa</taxon>
        <taxon>Chordata</taxon>
        <taxon>Craniata</taxon>
        <taxon>Vertebrata</taxon>
        <taxon>Euteleostomi</taxon>
        <taxon>Actinopterygii</taxon>
        <taxon>Neopterygii</taxon>
        <taxon>Teleostei</taxon>
        <taxon>Neoteleostei</taxon>
        <taxon>Acanthomorphata</taxon>
        <taxon>Eupercaria</taxon>
        <taxon>Perciformes</taxon>
        <taxon>Cottioidei</taxon>
        <taxon>Cottales</taxon>
        <taxon>Liparidae</taxon>
        <taxon>Liparis</taxon>
    </lineage>
</organism>
<reference evidence="2 3" key="1">
    <citation type="submission" date="2019-03" db="EMBL/GenBank/DDBJ databases">
        <title>First draft genome of Liparis tanakae, snailfish: a comprehensive survey of snailfish specific genes.</title>
        <authorList>
            <person name="Kim W."/>
            <person name="Song I."/>
            <person name="Jeong J.-H."/>
            <person name="Kim D."/>
            <person name="Kim S."/>
            <person name="Ryu S."/>
            <person name="Song J.Y."/>
            <person name="Lee S.K."/>
        </authorList>
    </citation>
    <scope>NUCLEOTIDE SEQUENCE [LARGE SCALE GENOMIC DNA]</scope>
    <source>
        <tissue evidence="2">Muscle</tissue>
    </source>
</reference>